<proteinExistence type="predicted"/>
<sequence length="85" mass="9859">MPQDSFDDAMDVERRIHATLVPSQRGLLRVLQDVIGPDHLYTVEMRHNVYRIRANKEFDLNHLILQVGGTDQRGTISRKGKIRSY</sequence>
<reference evidence="1 2" key="1">
    <citation type="journal article" date="2016" name="Genome Announc.">
        <title>Genome Sequence of Madurella mycetomatis mm55, Isolated from a Human Mycetoma Case in Sudan.</title>
        <authorList>
            <person name="Smit S."/>
            <person name="Derks M.F."/>
            <person name="Bervoets S."/>
            <person name="Fahal A."/>
            <person name="van Leeuwen W."/>
            <person name="van Belkum A."/>
            <person name="van de Sande W.W."/>
        </authorList>
    </citation>
    <scope>NUCLEOTIDE SEQUENCE [LARGE SCALE GENOMIC DNA]</scope>
    <source>
        <strain evidence="2">mm55</strain>
    </source>
</reference>
<dbReference type="VEuPathDB" id="FungiDB:MMYC01_200296"/>
<dbReference type="Proteomes" id="UP000078237">
    <property type="component" value="Unassembled WGS sequence"/>
</dbReference>
<comment type="caution">
    <text evidence="1">The sequence shown here is derived from an EMBL/GenBank/DDBJ whole genome shotgun (WGS) entry which is preliminary data.</text>
</comment>
<dbReference type="OrthoDB" id="3558497at2759"/>
<dbReference type="EMBL" id="LCTW02000002">
    <property type="protein sequence ID" value="KXX83294.1"/>
    <property type="molecule type" value="Genomic_DNA"/>
</dbReference>
<protein>
    <submittedName>
        <fullName evidence="1">Uncharacterized protein</fullName>
    </submittedName>
</protein>
<keyword evidence="2" id="KW-1185">Reference proteome</keyword>
<accession>A0A175WKC5</accession>
<organism evidence="1 2">
    <name type="scientific">Madurella mycetomatis</name>
    <dbReference type="NCBI Taxonomy" id="100816"/>
    <lineage>
        <taxon>Eukaryota</taxon>
        <taxon>Fungi</taxon>
        <taxon>Dikarya</taxon>
        <taxon>Ascomycota</taxon>
        <taxon>Pezizomycotina</taxon>
        <taxon>Sordariomycetes</taxon>
        <taxon>Sordariomycetidae</taxon>
        <taxon>Sordariales</taxon>
        <taxon>Sordariales incertae sedis</taxon>
        <taxon>Madurella</taxon>
    </lineage>
</organism>
<dbReference type="AlphaFoldDB" id="A0A175WKC5"/>
<gene>
    <name evidence="1" type="ORF">MMYC01_200296</name>
</gene>
<evidence type="ECO:0000313" key="1">
    <source>
        <dbReference type="EMBL" id="KXX83294.1"/>
    </source>
</evidence>
<name>A0A175WKC5_9PEZI</name>
<evidence type="ECO:0000313" key="2">
    <source>
        <dbReference type="Proteomes" id="UP000078237"/>
    </source>
</evidence>